<reference evidence="1" key="2">
    <citation type="journal article" date="2015" name="Data Brief">
        <title>Shoot transcriptome of the giant reed, Arundo donax.</title>
        <authorList>
            <person name="Barrero R.A."/>
            <person name="Guerrero F.D."/>
            <person name="Moolhuijzen P."/>
            <person name="Goolsby J.A."/>
            <person name="Tidwell J."/>
            <person name="Bellgard S.E."/>
            <person name="Bellgard M.I."/>
        </authorList>
    </citation>
    <scope>NUCLEOTIDE SEQUENCE</scope>
    <source>
        <tissue evidence="1">Shoot tissue taken approximately 20 cm above the soil surface</tissue>
    </source>
</reference>
<name>A0A0A9B966_ARUDO</name>
<protein>
    <submittedName>
        <fullName evidence="1">Uncharacterized protein</fullName>
    </submittedName>
</protein>
<organism evidence="1">
    <name type="scientific">Arundo donax</name>
    <name type="common">Giant reed</name>
    <name type="synonym">Donax arundinaceus</name>
    <dbReference type="NCBI Taxonomy" id="35708"/>
    <lineage>
        <taxon>Eukaryota</taxon>
        <taxon>Viridiplantae</taxon>
        <taxon>Streptophyta</taxon>
        <taxon>Embryophyta</taxon>
        <taxon>Tracheophyta</taxon>
        <taxon>Spermatophyta</taxon>
        <taxon>Magnoliopsida</taxon>
        <taxon>Liliopsida</taxon>
        <taxon>Poales</taxon>
        <taxon>Poaceae</taxon>
        <taxon>PACMAD clade</taxon>
        <taxon>Arundinoideae</taxon>
        <taxon>Arundineae</taxon>
        <taxon>Arundo</taxon>
    </lineage>
</organism>
<sequence>MYNYLMSISCTHIAGLPLPCTWLLTMSEQMLFP</sequence>
<reference evidence="1" key="1">
    <citation type="submission" date="2014-09" db="EMBL/GenBank/DDBJ databases">
        <authorList>
            <person name="Magalhaes I.L.F."/>
            <person name="Oliveira U."/>
            <person name="Santos F.R."/>
            <person name="Vidigal T.H.D.A."/>
            <person name="Brescovit A.D."/>
            <person name="Santos A.J."/>
        </authorList>
    </citation>
    <scope>NUCLEOTIDE SEQUENCE</scope>
    <source>
        <tissue evidence="1">Shoot tissue taken approximately 20 cm above the soil surface</tissue>
    </source>
</reference>
<dbReference type="AlphaFoldDB" id="A0A0A9B966"/>
<evidence type="ECO:0000313" key="1">
    <source>
        <dbReference type="EMBL" id="JAD60504.1"/>
    </source>
</evidence>
<dbReference type="EMBL" id="GBRH01237391">
    <property type="protein sequence ID" value="JAD60504.1"/>
    <property type="molecule type" value="Transcribed_RNA"/>
</dbReference>
<accession>A0A0A9B966</accession>
<proteinExistence type="predicted"/>